<dbReference type="RefSeq" id="WP_241052932.1">
    <property type="nucleotide sequence ID" value="NZ_JAKZBV010000001.1"/>
</dbReference>
<evidence type="ECO:0000313" key="4">
    <source>
        <dbReference type="Proteomes" id="UP001202922"/>
    </source>
</evidence>
<reference evidence="3 4" key="1">
    <citation type="submission" date="2022-03" db="EMBL/GenBank/DDBJ databases">
        <title>Sinomonas sp. isolated from a soil.</title>
        <authorList>
            <person name="Han J."/>
            <person name="Kim D.-U."/>
        </authorList>
    </citation>
    <scope>NUCLEOTIDE SEQUENCE [LARGE SCALE GENOMIC DNA]</scope>
    <source>
        <strain evidence="3 4">5-5</strain>
    </source>
</reference>
<dbReference type="InterPro" id="IPR002575">
    <property type="entry name" value="Aminoglycoside_PTrfase"/>
</dbReference>
<feature type="compositionally biased region" description="Basic and acidic residues" evidence="1">
    <location>
        <begin position="347"/>
        <end position="357"/>
    </location>
</feature>
<proteinExistence type="predicted"/>
<sequence length="400" mass="42908">MRRTPMELAALATAAVPGLEPVAVGASPDDATDFDSALIQGADRRRWRVRSPRGTEASARLETEMLVLRAFGPAVRAELPFQMPAVAGTVRMGELMTCVYTHLAGTVRELGELAAGGPRLVKDIGAALAAIHALPAALVDRADLPAYTANEFRQRRLNELDQAATTGKIPPVLLRRWENALEDVSMWRFNPSVVHGDLHEDNLLVDDGRVTAVTGWTDLRVGDPADDLAWLVASNEPEFVDAVVGAYHEARKEPVDPHLLRRAALAAEFALAQYLVKALALHDAVAAADGEDMLRQLAADIEEQEAEDHAASEAAVPTGAPKATFPAADPEAVTSAVPIIQAPSDRPSVEPSDRETEPEPPTDAIPLVHSGDDSGDDSGERPDDIEAADAEREIRSERTR</sequence>
<dbReference type="Pfam" id="PF01636">
    <property type="entry name" value="APH"/>
    <property type="match status" value="1"/>
</dbReference>
<feature type="region of interest" description="Disordered" evidence="1">
    <location>
        <begin position="303"/>
        <end position="400"/>
    </location>
</feature>
<evidence type="ECO:0000256" key="1">
    <source>
        <dbReference type="SAM" id="MobiDB-lite"/>
    </source>
</evidence>
<dbReference type="InterPro" id="IPR011009">
    <property type="entry name" value="Kinase-like_dom_sf"/>
</dbReference>
<comment type="caution">
    <text evidence="3">The sequence shown here is derived from an EMBL/GenBank/DDBJ whole genome shotgun (WGS) entry which is preliminary data.</text>
</comment>
<protein>
    <submittedName>
        <fullName evidence="3">Phosphotransferase</fullName>
    </submittedName>
</protein>
<dbReference type="EMBL" id="JAKZBV010000001">
    <property type="protein sequence ID" value="MCH6469583.1"/>
    <property type="molecule type" value="Genomic_DNA"/>
</dbReference>
<dbReference type="Gene3D" id="3.90.1200.10">
    <property type="match status" value="1"/>
</dbReference>
<dbReference type="Proteomes" id="UP001202922">
    <property type="component" value="Unassembled WGS sequence"/>
</dbReference>
<evidence type="ECO:0000259" key="2">
    <source>
        <dbReference type="Pfam" id="PF01636"/>
    </source>
</evidence>
<keyword evidence="4" id="KW-1185">Reference proteome</keyword>
<feature type="compositionally biased region" description="Basic and acidic residues" evidence="1">
    <location>
        <begin position="378"/>
        <end position="400"/>
    </location>
</feature>
<feature type="domain" description="Aminoglycoside phosphotransferase" evidence="2">
    <location>
        <begin position="33"/>
        <end position="252"/>
    </location>
</feature>
<evidence type="ECO:0000313" key="3">
    <source>
        <dbReference type="EMBL" id="MCH6469583.1"/>
    </source>
</evidence>
<gene>
    <name evidence="3" type="ORF">L0M17_06170</name>
</gene>
<dbReference type="SUPFAM" id="SSF56112">
    <property type="entry name" value="Protein kinase-like (PK-like)"/>
    <property type="match status" value="1"/>
</dbReference>
<accession>A0ABS9TYX9</accession>
<name>A0ABS9TYX9_9MICC</name>
<organism evidence="3 4">
    <name type="scientific">Sinomonas terrae</name>
    <dbReference type="NCBI Taxonomy" id="2908838"/>
    <lineage>
        <taxon>Bacteria</taxon>
        <taxon>Bacillati</taxon>
        <taxon>Actinomycetota</taxon>
        <taxon>Actinomycetes</taxon>
        <taxon>Micrococcales</taxon>
        <taxon>Micrococcaceae</taxon>
        <taxon>Sinomonas</taxon>
    </lineage>
</organism>